<reference evidence="3" key="1">
    <citation type="submission" date="2016-11" db="UniProtKB">
        <authorList>
            <consortium name="WormBaseParasite"/>
        </authorList>
    </citation>
    <scope>IDENTIFICATION</scope>
</reference>
<dbReference type="AlphaFoldDB" id="A0A1I7ZA48"/>
<proteinExistence type="predicted"/>
<organism evidence="2 3">
    <name type="scientific">Steinernema glaseri</name>
    <dbReference type="NCBI Taxonomy" id="37863"/>
    <lineage>
        <taxon>Eukaryota</taxon>
        <taxon>Metazoa</taxon>
        <taxon>Ecdysozoa</taxon>
        <taxon>Nematoda</taxon>
        <taxon>Chromadorea</taxon>
        <taxon>Rhabditida</taxon>
        <taxon>Tylenchina</taxon>
        <taxon>Panagrolaimomorpha</taxon>
        <taxon>Strongyloidoidea</taxon>
        <taxon>Steinernematidae</taxon>
        <taxon>Steinernema</taxon>
    </lineage>
</organism>
<dbReference type="Proteomes" id="UP000095287">
    <property type="component" value="Unplaced"/>
</dbReference>
<feature type="compositionally biased region" description="Basic and acidic residues" evidence="1">
    <location>
        <begin position="50"/>
        <end position="65"/>
    </location>
</feature>
<evidence type="ECO:0000313" key="2">
    <source>
        <dbReference type="Proteomes" id="UP000095287"/>
    </source>
</evidence>
<feature type="region of interest" description="Disordered" evidence="1">
    <location>
        <begin position="1"/>
        <end position="80"/>
    </location>
</feature>
<keyword evidence="2" id="KW-1185">Reference proteome</keyword>
<evidence type="ECO:0000256" key="1">
    <source>
        <dbReference type="SAM" id="MobiDB-lite"/>
    </source>
</evidence>
<evidence type="ECO:0000313" key="3">
    <source>
        <dbReference type="WBParaSite" id="L893_g24381.t1"/>
    </source>
</evidence>
<feature type="compositionally biased region" description="Basic residues" evidence="1">
    <location>
        <begin position="11"/>
        <end position="20"/>
    </location>
</feature>
<dbReference type="WBParaSite" id="L893_g24381.t1">
    <property type="protein sequence ID" value="L893_g24381.t1"/>
    <property type="gene ID" value="L893_g24381"/>
</dbReference>
<accession>A0A1I7ZA48</accession>
<sequence>MSGHPLLHVTGRQRQRHTHRPREVGTRKKIGSGTRNPSPKPECFGYPTRTRSDTVRKPRKLDPKPDPNPPLVFTCHSAAA</sequence>
<name>A0A1I7ZA48_9BILA</name>
<protein>
    <submittedName>
        <fullName evidence="3">Uncharacterized protein</fullName>
    </submittedName>
</protein>